<accession>A0ABZ0RGS1</accession>
<keyword evidence="9" id="KW-1185">Reference proteome</keyword>
<dbReference type="PRINTS" id="PR00741">
    <property type="entry name" value="GLHYDRLASE29"/>
</dbReference>
<dbReference type="SMART" id="SM00812">
    <property type="entry name" value="Alpha_L_fucos"/>
    <property type="match status" value="1"/>
</dbReference>
<dbReference type="InterPro" id="IPR016286">
    <property type="entry name" value="FUC_metazoa-typ"/>
</dbReference>
<dbReference type="InterPro" id="IPR057739">
    <property type="entry name" value="Glyco_hydro_29_N"/>
</dbReference>
<evidence type="ECO:0000313" key="8">
    <source>
        <dbReference type="EMBL" id="WPJ95369.1"/>
    </source>
</evidence>
<dbReference type="SUPFAM" id="SSF49785">
    <property type="entry name" value="Galactose-binding domain-like"/>
    <property type="match status" value="1"/>
</dbReference>
<dbReference type="Proteomes" id="UP001324993">
    <property type="component" value="Chromosome"/>
</dbReference>
<evidence type="ECO:0000256" key="3">
    <source>
        <dbReference type="ARBA" id="ARBA00012662"/>
    </source>
</evidence>
<dbReference type="PANTHER" id="PTHR10030">
    <property type="entry name" value="ALPHA-L-FUCOSIDASE"/>
    <property type="match status" value="1"/>
</dbReference>
<dbReference type="InterPro" id="IPR000933">
    <property type="entry name" value="Glyco_hydro_29"/>
</dbReference>
<dbReference type="InterPro" id="IPR008979">
    <property type="entry name" value="Galactose-bd-like_sf"/>
</dbReference>
<sequence length="581" mass="65507">MKPIIPFVLSGLLASQALTHANEITPETDAAYQERMQWFTDAKFGLFIHYGVYSILGGEWQGEEIRGYAEWIQRWGKITPEAYIPLAADFSPDALDADAWVKRAKEAGMKYMVITTKHHEGFCLWDSGYTEYDLGEATAFNRDILGELKAACEKYGIAFGTYYSIIDWHHPSQIAEQATNKPPMRDKEGYVTYMKAQLKELVERYDPAIMWFDGDWTPWWTMDDGVDLYNYLRELSPDMIINNRVSKRKQFKKDFGTPENFTPGAALDHAWESCWTVNHSWGFKKSDTKWKSTEELIQKLIDIVVKGGNLLLNVGPQADGSWPEMSIQQFEEMGEWTSAHSEAVYEAEFVAVPEQVWGRVAQAQGATAASGELFLYVFDWPQSGKLTLNDVQFDEAQAYTYDQQVLPLIRTKKGPVIELSTLEPTEYATVLRLEYEGLQSAKASIDGYSFSGDELVLQASAAKLSGPEIKLVDNSYIGFWTDPQATATWKMNVPAPGTFRVKALYACADKYDGSEVQLTLDGTTLSATVPATKNWNRYELLNLGEIELNQVGTFDCQVGFGKAHKVALFNLKTLIFEPVGE</sequence>
<proteinExistence type="inferred from homology"/>
<evidence type="ECO:0000256" key="1">
    <source>
        <dbReference type="ARBA" id="ARBA00004071"/>
    </source>
</evidence>
<dbReference type="PANTHER" id="PTHR10030:SF37">
    <property type="entry name" value="ALPHA-L-FUCOSIDASE-RELATED"/>
    <property type="match status" value="1"/>
</dbReference>
<protein>
    <recommendedName>
        <fullName evidence="3">alpha-L-fucosidase</fullName>
        <ecNumber evidence="3">3.2.1.51</ecNumber>
    </recommendedName>
</protein>
<evidence type="ECO:0000256" key="5">
    <source>
        <dbReference type="ARBA" id="ARBA00022801"/>
    </source>
</evidence>
<reference evidence="8 9" key="1">
    <citation type="submission" date="2023-11" db="EMBL/GenBank/DDBJ databases">
        <title>Coraliomargarita sp. nov., isolated from marine algae.</title>
        <authorList>
            <person name="Lee J.K."/>
            <person name="Baek J.H."/>
            <person name="Kim J.M."/>
            <person name="Choi D.G."/>
            <person name="Jeon C.O."/>
        </authorList>
    </citation>
    <scope>NUCLEOTIDE SEQUENCE [LARGE SCALE GENOMIC DNA]</scope>
    <source>
        <strain evidence="8 9">J2-16</strain>
    </source>
</reference>
<dbReference type="EC" id="3.2.1.51" evidence="3"/>
<organism evidence="8 9">
    <name type="scientific">Coraliomargarita algicola</name>
    <dbReference type="NCBI Taxonomy" id="3092156"/>
    <lineage>
        <taxon>Bacteria</taxon>
        <taxon>Pseudomonadati</taxon>
        <taxon>Verrucomicrobiota</taxon>
        <taxon>Opitutia</taxon>
        <taxon>Puniceicoccales</taxon>
        <taxon>Coraliomargaritaceae</taxon>
        <taxon>Coraliomargarita</taxon>
    </lineage>
</organism>
<evidence type="ECO:0000313" key="9">
    <source>
        <dbReference type="Proteomes" id="UP001324993"/>
    </source>
</evidence>
<dbReference type="EMBL" id="CP138858">
    <property type="protein sequence ID" value="WPJ95369.1"/>
    <property type="molecule type" value="Genomic_DNA"/>
</dbReference>
<keyword evidence="5" id="KW-0378">Hydrolase</keyword>
<dbReference type="Gene3D" id="2.60.120.260">
    <property type="entry name" value="Galactose-binding domain-like"/>
    <property type="match status" value="1"/>
</dbReference>
<keyword evidence="6" id="KW-0326">Glycosidase</keyword>
<dbReference type="InterPro" id="IPR017853">
    <property type="entry name" value="GH"/>
</dbReference>
<gene>
    <name evidence="8" type="ORF">SH580_18265</name>
</gene>
<comment type="similarity">
    <text evidence="2">Belongs to the glycosyl hydrolase 29 family.</text>
</comment>
<evidence type="ECO:0000256" key="2">
    <source>
        <dbReference type="ARBA" id="ARBA00007951"/>
    </source>
</evidence>
<evidence type="ECO:0000256" key="6">
    <source>
        <dbReference type="ARBA" id="ARBA00023295"/>
    </source>
</evidence>
<feature type="domain" description="Glycoside hydrolase family 29 N-terminal" evidence="7">
    <location>
        <begin position="17"/>
        <end position="342"/>
    </location>
</feature>
<evidence type="ECO:0000256" key="4">
    <source>
        <dbReference type="ARBA" id="ARBA00022729"/>
    </source>
</evidence>
<name>A0ABZ0RGS1_9BACT</name>
<dbReference type="SUPFAM" id="SSF51445">
    <property type="entry name" value="(Trans)glycosidases"/>
    <property type="match status" value="1"/>
</dbReference>
<dbReference type="Pfam" id="PF01120">
    <property type="entry name" value="Alpha_L_fucos"/>
    <property type="match status" value="1"/>
</dbReference>
<comment type="function">
    <text evidence="1">Alpha-L-fucosidase is responsible for hydrolyzing the alpha-1,6-linked fucose joined to the reducing-end N-acetylglucosamine of the carbohydrate moieties of glycoproteins.</text>
</comment>
<dbReference type="RefSeq" id="WP_319832258.1">
    <property type="nucleotide sequence ID" value="NZ_CP138858.1"/>
</dbReference>
<evidence type="ECO:0000259" key="7">
    <source>
        <dbReference type="Pfam" id="PF01120"/>
    </source>
</evidence>
<keyword evidence="4" id="KW-0732">Signal</keyword>
<dbReference type="Gene3D" id="3.20.20.80">
    <property type="entry name" value="Glycosidases"/>
    <property type="match status" value="1"/>
</dbReference>